<proteinExistence type="predicted"/>
<dbReference type="Proteomes" id="UP000028875">
    <property type="component" value="Unassembled WGS sequence"/>
</dbReference>
<sequence length="148" mass="17115">MTRERISLISDDDKKMQQLEDRILSGEINKNNYEQLNLTQQNEVNRILFEIAEEKINLSKGVSAVEFVLFAFIRLISKQVNGVAMTAEDKKIEAGLQKVLDLHEIYNENISMEKWLFNYMEYAETAAIKILGNREDHIQRKKGVTGHA</sequence>
<protein>
    <submittedName>
        <fullName evidence="1">Uncharacterized protein</fullName>
    </submittedName>
</protein>
<dbReference type="OrthoDB" id="2974143at2"/>
<keyword evidence="2" id="KW-1185">Reference proteome</keyword>
<organism evidence="1 2">
    <name type="scientific">Virgibacillus massiliensis</name>
    <dbReference type="NCBI Taxonomy" id="1462526"/>
    <lineage>
        <taxon>Bacteria</taxon>
        <taxon>Bacillati</taxon>
        <taxon>Bacillota</taxon>
        <taxon>Bacilli</taxon>
        <taxon>Bacillales</taxon>
        <taxon>Bacillaceae</taxon>
        <taxon>Virgibacillus</taxon>
    </lineage>
</organism>
<dbReference type="RefSeq" id="WP_038246633.1">
    <property type="nucleotide sequence ID" value="NZ_BNER01000008.1"/>
</dbReference>
<name>A0A024QHR3_9BACI</name>
<dbReference type="AlphaFoldDB" id="A0A024QHR3"/>
<evidence type="ECO:0000313" key="2">
    <source>
        <dbReference type="Proteomes" id="UP000028875"/>
    </source>
</evidence>
<comment type="caution">
    <text evidence="1">The sequence shown here is derived from an EMBL/GenBank/DDBJ whole genome shotgun (WGS) entry which is preliminary data.</text>
</comment>
<accession>A0A024QHR3</accession>
<reference evidence="2" key="2">
    <citation type="submission" date="2014-05" db="EMBL/GenBank/DDBJ databases">
        <title>Draft genome sequence of Virgibacillus massiliensis Vm-5.</title>
        <authorList>
            <person name="Khelaifia S."/>
            <person name="Croce O."/>
            <person name="Lagier J.C."/>
            <person name="Raoult D."/>
        </authorList>
    </citation>
    <scope>NUCLEOTIDE SEQUENCE [LARGE SCALE GENOMIC DNA]</scope>
    <source>
        <strain evidence="2">Vm-5</strain>
    </source>
</reference>
<dbReference type="STRING" id="1462526.BN990_04174"/>
<reference evidence="1 2" key="1">
    <citation type="submission" date="2014-03" db="EMBL/GenBank/DDBJ databases">
        <authorList>
            <person name="Urmite Genomes U."/>
        </authorList>
    </citation>
    <scope>NUCLEOTIDE SEQUENCE [LARGE SCALE GENOMIC DNA]</scope>
    <source>
        <strain evidence="1 2">Vm-5</strain>
    </source>
</reference>
<gene>
    <name evidence="1" type="ORF">BN990_04174</name>
</gene>
<dbReference type="EMBL" id="CCDP010000003">
    <property type="protein sequence ID" value="CDQ41797.1"/>
    <property type="molecule type" value="Genomic_DNA"/>
</dbReference>
<evidence type="ECO:0000313" key="1">
    <source>
        <dbReference type="EMBL" id="CDQ41797.1"/>
    </source>
</evidence>